<sequence>MAPRTPQLSPRSLIRSVTLASEYGAEWVEALAREIERNHRPDRSRLTVRWVWRVVPVPHLRQARCVVCAERWICPDVVWAEGLMSSGRRALDRLDR</sequence>
<dbReference type="OrthoDB" id="3393036at2"/>
<evidence type="ECO:0000313" key="1">
    <source>
        <dbReference type="EMBL" id="SDS51034.1"/>
    </source>
</evidence>
<evidence type="ECO:0000313" key="2">
    <source>
        <dbReference type="Proteomes" id="UP000198983"/>
    </source>
</evidence>
<proteinExistence type="predicted"/>
<protein>
    <submittedName>
        <fullName evidence="1">Uncharacterized protein</fullName>
    </submittedName>
</protein>
<accession>A0A1H1SSS7</accession>
<reference evidence="1 2" key="1">
    <citation type="submission" date="2016-10" db="EMBL/GenBank/DDBJ databases">
        <authorList>
            <person name="de Groot N.N."/>
        </authorList>
    </citation>
    <scope>NUCLEOTIDE SEQUENCE [LARGE SCALE GENOMIC DNA]</scope>
    <source>
        <strain evidence="1 2">DSM 22024</strain>
    </source>
</reference>
<dbReference type="AlphaFoldDB" id="A0A1H1SSS7"/>
<gene>
    <name evidence="1" type="ORF">SAMN04489717_2921</name>
</gene>
<dbReference type="EMBL" id="LT629732">
    <property type="protein sequence ID" value="SDS51034.1"/>
    <property type="molecule type" value="Genomic_DNA"/>
</dbReference>
<keyword evidence="2" id="KW-1185">Reference proteome</keyword>
<dbReference type="RefSeq" id="WP_092654105.1">
    <property type="nucleotide sequence ID" value="NZ_LT629732.1"/>
</dbReference>
<dbReference type="Proteomes" id="UP000198983">
    <property type="component" value="Chromosome I"/>
</dbReference>
<name>A0A1H1SSS7_9ACTN</name>
<organism evidence="1 2">
    <name type="scientific">Actinopolymorpha singaporensis</name>
    <dbReference type="NCBI Taxonomy" id="117157"/>
    <lineage>
        <taxon>Bacteria</taxon>
        <taxon>Bacillati</taxon>
        <taxon>Actinomycetota</taxon>
        <taxon>Actinomycetes</taxon>
        <taxon>Propionibacteriales</taxon>
        <taxon>Actinopolymorphaceae</taxon>
        <taxon>Actinopolymorpha</taxon>
    </lineage>
</organism>